<organism evidence="2">
    <name type="scientific">Graphocephala atropunctata</name>
    <dbReference type="NCBI Taxonomy" id="36148"/>
    <lineage>
        <taxon>Eukaryota</taxon>
        <taxon>Metazoa</taxon>
        <taxon>Ecdysozoa</taxon>
        <taxon>Arthropoda</taxon>
        <taxon>Hexapoda</taxon>
        <taxon>Insecta</taxon>
        <taxon>Pterygota</taxon>
        <taxon>Neoptera</taxon>
        <taxon>Paraneoptera</taxon>
        <taxon>Hemiptera</taxon>
        <taxon>Auchenorrhyncha</taxon>
        <taxon>Membracoidea</taxon>
        <taxon>Cicadellidae</taxon>
        <taxon>Cicadellinae</taxon>
        <taxon>Cicadellini</taxon>
        <taxon>Graphocephala</taxon>
    </lineage>
</organism>
<evidence type="ECO:0000259" key="1">
    <source>
        <dbReference type="PROSITE" id="PS50878"/>
    </source>
</evidence>
<dbReference type="InterPro" id="IPR000477">
    <property type="entry name" value="RT_dom"/>
</dbReference>
<dbReference type="SUPFAM" id="SSF56672">
    <property type="entry name" value="DNA/RNA polymerases"/>
    <property type="match status" value="1"/>
</dbReference>
<protein>
    <recommendedName>
        <fullName evidence="1">Reverse transcriptase domain-containing protein</fullName>
    </recommendedName>
</protein>
<dbReference type="GO" id="GO:0071897">
    <property type="term" value="P:DNA biosynthetic process"/>
    <property type="evidence" value="ECO:0007669"/>
    <property type="project" value="UniProtKB-ARBA"/>
</dbReference>
<dbReference type="InterPro" id="IPR043502">
    <property type="entry name" value="DNA/RNA_pol_sf"/>
</dbReference>
<sequence length="313" mass="36437">MVTINNKKFDFKITEIGVPQGSVLGPFLFIVAVNDLLFNMPCPTILYADDTKLLNCDKALDNLIIEQNNSIDMTLEWFKSNGLMVNNSKTEKIIFSLNWEIVQNSKPVKLLGIHLDSRLSWDSHINSLCKKLSRVTYLLRKLKNCVNLPMLITAYYAFFNSHLLYGITLWGNTSHAHRVFIWQKKALRTIQSIPERESCLPIFRKLQIMTLPSMYIYCCLVSVKENLDNFKFRQDIHSLNTRNNYLLNQVSVRLEKSKSSHIFMKIKLFNKLPQRAFSVNINKFKLVLSKWLKTNAFYSVNEYLTCDVSNLNF</sequence>
<gene>
    <name evidence="2" type="ORF">g.45672</name>
</gene>
<dbReference type="PANTHER" id="PTHR33332">
    <property type="entry name" value="REVERSE TRANSCRIPTASE DOMAIN-CONTAINING PROTEIN"/>
    <property type="match status" value="1"/>
</dbReference>
<feature type="domain" description="Reverse transcriptase" evidence="1">
    <location>
        <begin position="1"/>
        <end position="115"/>
    </location>
</feature>
<reference evidence="2" key="1">
    <citation type="submission" date="2015-11" db="EMBL/GenBank/DDBJ databases">
        <title>De novo transcriptome assembly of four potential Pierce s Disease insect vectors from Arizona vineyards.</title>
        <authorList>
            <person name="Tassone E.E."/>
        </authorList>
    </citation>
    <scope>NUCLEOTIDE SEQUENCE</scope>
</reference>
<dbReference type="EMBL" id="GEBQ01031801">
    <property type="protein sequence ID" value="JAT08176.1"/>
    <property type="molecule type" value="Transcribed_RNA"/>
</dbReference>
<dbReference type="Pfam" id="PF00078">
    <property type="entry name" value="RVT_1"/>
    <property type="match status" value="1"/>
</dbReference>
<proteinExistence type="predicted"/>
<dbReference type="PROSITE" id="PS50878">
    <property type="entry name" value="RT_POL"/>
    <property type="match status" value="1"/>
</dbReference>
<evidence type="ECO:0000313" key="2">
    <source>
        <dbReference type="EMBL" id="JAT08176.1"/>
    </source>
</evidence>
<name>A0A1B6K9Q5_9HEMI</name>
<dbReference type="AlphaFoldDB" id="A0A1B6K9Q5"/>
<accession>A0A1B6K9Q5</accession>